<evidence type="ECO:0000313" key="2">
    <source>
        <dbReference type="Proteomes" id="UP001165083"/>
    </source>
</evidence>
<accession>A0A9W6WWP4</accession>
<proteinExistence type="predicted"/>
<comment type="caution">
    <text evidence="1">The sequence shown here is derived from an EMBL/GenBank/DDBJ whole genome shotgun (WGS) entry which is preliminary data.</text>
</comment>
<name>A0A9W6WWP4_9STRA</name>
<protein>
    <submittedName>
        <fullName evidence="1">Unnamed protein product</fullName>
    </submittedName>
</protein>
<evidence type="ECO:0000313" key="1">
    <source>
        <dbReference type="EMBL" id="GMF20365.1"/>
    </source>
</evidence>
<reference evidence="1" key="1">
    <citation type="submission" date="2023-04" db="EMBL/GenBank/DDBJ databases">
        <title>Phytophthora lilii NBRC 32176.</title>
        <authorList>
            <person name="Ichikawa N."/>
            <person name="Sato H."/>
            <person name="Tonouchi N."/>
        </authorList>
    </citation>
    <scope>NUCLEOTIDE SEQUENCE</scope>
    <source>
        <strain evidence="1">NBRC 32176</strain>
    </source>
</reference>
<gene>
    <name evidence="1" type="ORF">Plil01_000790400</name>
</gene>
<dbReference type="Proteomes" id="UP001165083">
    <property type="component" value="Unassembled WGS sequence"/>
</dbReference>
<keyword evidence="2" id="KW-1185">Reference proteome</keyword>
<dbReference type="AlphaFoldDB" id="A0A9W6WWP4"/>
<sequence length="200" mass="23638">MCKSQDHQQLLYYIKNIISPNFEFIKLDYNYIGFKNGIYDLSNATFILTADIFDNETIEFIYFIIGRLMTKLNDEFDSCNKLPNYKDGKVVRRFMVANFEKIIPEESRNTNLENEIKDQKFGVFLHCCRSTYLKFYSKYKNKGVETFCPVSFIENLNFLRMATNSTYQFISENCKYQEGASISVPQLNKAMRAYIKENMK</sequence>
<organism evidence="1 2">
    <name type="scientific">Phytophthora lilii</name>
    <dbReference type="NCBI Taxonomy" id="2077276"/>
    <lineage>
        <taxon>Eukaryota</taxon>
        <taxon>Sar</taxon>
        <taxon>Stramenopiles</taxon>
        <taxon>Oomycota</taxon>
        <taxon>Peronosporomycetes</taxon>
        <taxon>Peronosporales</taxon>
        <taxon>Peronosporaceae</taxon>
        <taxon>Phytophthora</taxon>
    </lineage>
</organism>
<dbReference type="EMBL" id="BSXW01000373">
    <property type="protein sequence ID" value="GMF20365.1"/>
    <property type="molecule type" value="Genomic_DNA"/>
</dbReference>
<dbReference type="OrthoDB" id="2131500at2759"/>